<dbReference type="PROSITE" id="PS51061">
    <property type="entry name" value="R3H"/>
    <property type="match status" value="1"/>
</dbReference>
<name>A0A9Q8Z0J0_CURCL</name>
<feature type="region of interest" description="Disordered" evidence="9">
    <location>
        <begin position="1"/>
        <end position="36"/>
    </location>
</feature>
<dbReference type="InterPro" id="IPR034082">
    <property type="entry name" value="R3H_G-patch"/>
</dbReference>
<comment type="subcellular location">
    <subcellularLocation>
        <location evidence="2">Cytoplasm</location>
    </subcellularLocation>
    <subcellularLocation>
        <location evidence="1">Nucleus</location>
    </subcellularLocation>
</comment>
<dbReference type="GO" id="GO:0008380">
    <property type="term" value="P:RNA splicing"/>
    <property type="evidence" value="ECO:0007669"/>
    <property type="project" value="UniProtKB-KW"/>
</dbReference>
<dbReference type="Pfam" id="PF01585">
    <property type="entry name" value="G-patch"/>
    <property type="match status" value="1"/>
</dbReference>
<dbReference type="GO" id="GO:0005634">
    <property type="term" value="C:nucleus"/>
    <property type="evidence" value="ECO:0007669"/>
    <property type="project" value="UniProtKB-SubCell"/>
</dbReference>
<organism evidence="12 13">
    <name type="scientific">Curvularia clavata</name>
    <dbReference type="NCBI Taxonomy" id="95742"/>
    <lineage>
        <taxon>Eukaryota</taxon>
        <taxon>Fungi</taxon>
        <taxon>Dikarya</taxon>
        <taxon>Ascomycota</taxon>
        <taxon>Pezizomycotina</taxon>
        <taxon>Dothideomycetes</taxon>
        <taxon>Pleosporomycetidae</taxon>
        <taxon>Pleosporales</taxon>
        <taxon>Pleosporineae</taxon>
        <taxon>Pleosporaceae</taxon>
        <taxon>Curvularia</taxon>
    </lineage>
</organism>
<dbReference type="CDD" id="cd02646">
    <property type="entry name" value="R3H_G-patch"/>
    <property type="match status" value="1"/>
</dbReference>
<feature type="region of interest" description="Disordered" evidence="9">
    <location>
        <begin position="414"/>
        <end position="471"/>
    </location>
</feature>
<feature type="compositionally biased region" description="Low complexity" evidence="9">
    <location>
        <begin position="151"/>
        <end position="160"/>
    </location>
</feature>
<dbReference type="Pfam" id="PF01424">
    <property type="entry name" value="R3H"/>
    <property type="match status" value="1"/>
</dbReference>
<feature type="compositionally biased region" description="Basic and acidic residues" evidence="9">
    <location>
        <begin position="207"/>
        <end position="220"/>
    </location>
</feature>
<feature type="compositionally biased region" description="Polar residues" evidence="9">
    <location>
        <begin position="498"/>
        <end position="514"/>
    </location>
</feature>
<dbReference type="SMART" id="SM00443">
    <property type="entry name" value="G_patch"/>
    <property type="match status" value="1"/>
</dbReference>
<dbReference type="SUPFAM" id="SSF82708">
    <property type="entry name" value="R3H domain"/>
    <property type="match status" value="1"/>
</dbReference>
<feature type="region of interest" description="Disordered" evidence="9">
    <location>
        <begin position="712"/>
        <end position="759"/>
    </location>
</feature>
<evidence type="ECO:0000256" key="3">
    <source>
        <dbReference type="ARBA" id="ARBA00010306"/>
    </source>
</evidence>
<dbReference type="GO" id="GO:0006397">
    <property type="term" value="P:mRNA processing"/>
    <property type="evidence" value="ECO:0007669"/>
    <property type="project" value="UniProtKB-KW"/>
</dbReference>
<dbReference type="InterPro" id="IPR036867">
    <property type="entry name" value="R3H_dom_sf"/>
</dbReference>
<dbReference type="Proteomes" id="UP001056012">
    <property type="component" value="Chromosome 1"/>
</dbReference>
<evidence type="ECO:0000256" key="6">
    <source>
        <dbReference type="ARBA" id="ARBA00022664"/>
    </source>
</evidence>
<sequence>MSRGKKKAKPRAKGGSAKTTPRRTPANRHSAPTRPVHDERTFAHLPPRRRLLTVFAAIAPKFSLQDEARWMSNHRTTAFQPGNKLRHMPVHFVSAGHLQGTLKEPLPDDKLVQANCPENASDSVTPSSPASTPDNAQAMAHMAIRSPSPAPSDASSSSADEVLFRGRGGQPSAASAPTTIRPNQSATNPPTQPTEIHKVQGSAKSSLRADNESHAQRDAESDVDEVDQDQFAKRRRGRPAWEGTTTEWVHRSKPGIGWQPSPSERTHVHMYPHNPANPRDAALDDYMQNIEDFGFTNDLLTASAFARREMDLDAGSHNDWDPNSPNQDGRHNDHDSEEWGSDLLQAFDDLSTSSDVAETVVRILSKRTRKSGLHYLCVYEGSVIDDARWLPATFLKSPDEKRVVQAFEAKITEREQQMFTSSDSTSEYDELDGEDEEEEGEDDDDDDDDEDEEEDEEEDVDEYADELDDETIARILQKQEELGLGSDEMVLYGGDSFFDSSGRTKVSTFGSYKTSNKKRQSRTRGHREASFPSASAMVDALEMDPYGGFDIMDTERPSLKPKKKGRRGQPPPELEDSDLNEQLQNAWAADRAKKRLKKAEREELRQQGLLGRRGKAPNLKVKYQGGIDMEDVVEELREFLLGDMHSLALPPMESSRRATIHQVAAFFNLSSRSRGDGMDRFTVLSKTSRTHTYTDDEFDIAIQKRNFHKRLRGPLYSQGGGGRSGRFSTIKHKQGGVRSKPQVGYKDGETVGANAPELGPENKGHALMMKMGWSKGTALGAGDNKGILVPVAHTVKINKAGLQ</sequence>
<dbReference type="EMBL" id="CP089274">
    <property type="protein sequence ID" value="USP73305.1"/>
    <property type="molecule type" value="Genomic_DNA"/>
</dbReference>
<dbReference type="VEuPathDB" id="FungiDB:yc1106_00579"/>
<protein>
    <recommendedName>
        <fullName evidence="4">Protein SQS1</fullName>
    </recommendedName>
</protein>
<evidence type="ECO:0000313" key="13">
    <source>
        <dbReference type="Proteomes" id="UP001056012"/>
    </source>
</evidence>
<feature type="region of interest" description="Disordered" evidence="9">
    <location>
        <begin position="548"/>
        <end position="580"/>
    </location>
</feature>
<evidence type="ECO:0000259" key="11">
    <source>
        <dbReference type="PROSITE" id="PS51061"/>
    </source>
</evidence>
<gene>
    <name evidence="12" type="ORF">yc1106_00579</name>
</gene>
<proteinExistence type="inferred from homology"/>
<keyword evidence="6" id="KW-0507">mRNA processing</keyword>
<evidence type="ECO:0000256" key="7">
    <source>
        <dbReference type="ARBA" id="ARBA00023187"/>
    </source>
</evidence>
<reference evidence="12" key="1">
    <citation type="submission" date="2021-12" db="EMBL/GenBank/DDBJ databases">
        <title>Curvularia clavata genome.</title>
        <authorList>
            <person name="Cao Y."/>
        </authorList>
    </citation>
    <scope>NUCLEOTIDE SEQUENCE</scope>
    <source>
        <strain evidence="12">Yc1106</strain>
    </source>
</reference>
<feature type="region of interest" description="Disordered" evidence="9">
    <location>
        <begin position="101"/>
        <end position="267"/>
    </location>
</feature>
<dbReference type="Gene3D" id="3.30.1370.50">
    <property type="entry name" value="R3H-like domain"/>
    <property type="match status" value="1"/>
</dbReference>
<keyword evidence="7" id="KW-0508">mRNA splicing</keyword>
<evidence type="ECO:0000256" key="4">
    <source>
        <dbReference type="ARBA" id="ARBA00018964"/>
    </source>
</evidence>
<evidence type="ECO:0000256" key="2">
    <source>
        <dbReference type="ARBA" id="ARBA00004496"/>
    </source>
</evidence>
<dbReference type="AlphaFoldDB" id="A0A9Q8Z0J0"/>
<evidence type="ECO:0000259" key="10">
    <source>
        <dbReference type="PROSITE" id="PS50174"/>
    </source>
</evidence>
<dbReference type="Gene3D" id="2.40.50.40">
    <property type="match status" value="1"/>
</dbReference>
<evidence type="ECO:0000313" key="12">
    <source>
        <dbReference type="EMBL" id="USP73305.1"/>
    </source>
</evidence>
<feature type="compositionally biased region" description="Basic residues" evidence="9">
    <location>
        <begin position="1"/>
        <end position="12"/>
    </location>
</feature>
<keyword evidence="8" id="KW-0539">Nucleus</keyword>
<dbReference type="InterPro" id="IPR001374">
    <property type="entry name" value="R3H_dom"/>
</dbReference>
<dbReference type="PROSITE" id="PS50174">
    <property type="entry name" value="G_PATCH"/>
    <property type="match status" value="1"/>
</dbReference>
<feature type="region of interest" description="Disordered" evidence="9">
    <location>
        <begin position="483"/>
        <end position="536"/>
    </location>
</feature>
<feature type="domain" description="R3H" evidence="11">
    <location>
        <begin position="626"/>
        <end position="688"/>
    </location>
</feature>
<dbReference type="GO" id="GO:0003676">
    <property type="term" value="F:nucleic acid binding"/>
    <property type="evidence" value="ECO:0007669"/>
    <property type="project" value="UniProtKB-UniRule"/>
</dbReference>
<dbReference type="GO" id="GO:0005737">
    <property type="term" value="C:cytoplasm"/>
    <property type="evidence" value="ECO:0007669"/>
    <property type="project" value="UniProtKB-SubCell"/>
</dbReference>
<keyword evidence="13" id="KW-1185">Reference proteome</keyword>
<evidence type="ECO:0000256" key="1">
    <source>
        <dbReference type="ARBA" id="ARBA00004123"/>
    </source>
</evidence>
<feature type="compositionally biased region" description="Polar residues" evidence="9">
    <location>
        <begin position="116"/>
        <end position="135"/>
    </location>
</feature>
<feature type="compositionally biased region" description="Basic residues" evidence="9">
    <location>
        <begin position="515"/>
        <end position="525"/>
    </location>
</feature>
<dbReference type="InterPro" id="IPR051189">
    <property type="entry name" value="Splicing_assoc_domain"/>
</dbReference>
<dbReference type="SMART" id="SM00393">
    <property type="entry name" value="R3H"/>
    <property type="match status" value="1"/>
</dbReference>
<dbReference type="CDD" id="cd00024">
    <property type="entry name" value="CD_CSD"/>
    <property type="match status" value="1"/>
</dbReference>
<dbReference type="OrthoDB" id="21470at2759"/>
<dbReference type="InterPro" id="IPR000467">
    <property type="entry name" value="G_patch_dom"/>
</dbReference>
<evidence type="ECO:0000256" key="5">
    <source>
        <dbReference type="ARBA" id="ARBA00022490"/>
    </source>
</evidence>
<keyword evidence="5" id="KW-0963">Cytoplasm</keyword>
<dbReference type="PANTHER" id="PTHR14195">
    <property type="entry name" value="G PATCH DOMAIN CONTAINING PROTEIN 2"/>
    <property type="match status" value="1"/>
</dbReference>
<evidence type="ECO:0000256" key="9">
    <source>
        <dbReference type="SAM" id="MobiDB-lite"/>
    </source>
</evidence>
<feature type="compositionally biased region" description="Acidic residues" evidence="9">
    <location>
        <begin position="426"/>
        <end position="470"/>
    </location>
</feature>
<feature type="compositionally biased region" description="Polar residues" evidence="9">
    <location>
        <begin position="172"/>
        <end position="189"/>
    </location>
</feature>
<comment type="similarity">
    <text evidence="3">Belongs to the SQS1 family.</text>
</comment>
<evidence type="ECO:0000256" key="8">
    <source>
        <dbReference type="ARBA" id="ARBA00023242"/>
    </source>
</evidence>
<feature type="domain" description="G-patch" evidence="10">
    <location>
        <begin position="760"/>
        <end position="803"/>
    </location>
</feature>
<feature type="region of interest" description="Disordered" evidence="9">
    <location>
        <begin position="315"/>
        <end position="337"/>
    </location>
</feature>
<accession>A0A9Q8Z0J0</accession>